<evidence type="ECO:0000256" key="5">
    <source>
        <dbReference type="SAM" id="Coils"/>
    </source>
</evidence>
<keyword evidence="5" id="KW-0175">Coiled coil</keyword>
<dbReference type="GO" id="GO:0005524">
    <property type="term" value="F:ATP binding"/>
    <property type="evidence" value="ECO:0007669"/>
    <property type="project" value="UniProtKB-KW"/>
</dbReference>
<accession>A0A2N1MQT8</accession>
<keyword evidence="2" id="KW-0547">Nucleotide-binding</keyword>
<dbReference type="PROSITE" id="PS50011">
    <property type="entry name" value="PROTEIN_KINASE_DOM"/>
    <property type="match status" value="1"/>
</dbReference>
<dbReference type="InterPro" id="IPR011009">
    <property type="entry name" value="Kinase-like_dom_sf"/>
</dbReference>
<evidence type="ECO:0000256" key="4">
    <source>
        <dbReference type="ARBA" id="ARBA00022840"/>
    </source>
</evidence>
<dbReference type="InterPro" id="IPR051681">
    <property type="entry name" value="Ser/Thr_Kinases-Pseudokinases"/>
</dbReference>
<reference evidence="7 8" key="1">
    <citation type="submission" date="2016-04" db="EMBL/GenBank/DDBJ databases">
        <title>Genome analyses suggest a sexual origin of heterokaryosis in a supposedly ancient asexual fungus.</title>
        <authorList>
            <person name="Ropars J."/>
            <person name="Sedzielewska K."/>
            <person name="Noel J."/>
            <person name="Charron P."/>
            <person name="Farinelli L."/>
            <person name="Marton T."/>
            <person name="Kruger M."/>
            <person name="Pelin A."/>
            <person name="Brachmann A."/>
            <person name="Corradi N."/>
        </authorList>
    </citation>
    <scope>NUCLEOTIDE SEQUENCE [LARGE SCALE GENOMIC DNA]</scope>
    <source>
        <strain evidence="7 8">C2</strain>
    </source>
</reference>
<dbReference type="Gene3D" id="1.10.510.10">
    <property type="entry name" value="Transferase(Phosphotransferase) domain 1"/>
    <property type="match status" value="1"/>
</dbReference>
<sequence length="818" mass="96876">MEYTNKNSLKRCLTEITKDWKQRLFYLYQIIKGLSNIHEKDLIHYNFHNGNILCNKYEENIYGIFISDYLGLYQLAKSFLKENDIYGVLPFIAPEILRGQSYTQASDIYSFSIIMWEFTSEILPFNNKAHDLQLALSICKGERPEIIENTPQCYIDLMKKCWNENPLKRPSSKEVLDIIKNWIIRPLGGDINEELKSNIMEFINAPIEHNNLIVESHPKACYTSHLLDFTSKELNELLILEDPWELIELKQKYQSSFNELQNIQMELTLQNEEFAKKESTLQIQITNLQSEKQALDGKLTEQLKQNSQLNQEKNNLQDKLVQTETIVQELKSQQDQFKNQINQFQIGYKQIEEENLKLEKIAETYYQSSQNELINLQQRNFQTEKEILKLEKIAETYHQSFQNENNQNLRLKLAKQIKEFAKKENILQTQIIDLQNEKQNLAGNLTYLTEQLEQNKLTNQQVQDQISQLKQEETKLQEKLSQIEANIQELKSHKESLIEQKEQLENNLNQFQVNYEQTEQEKIRLYNMTEGLLQEQKLKIKLKIKLEKEIVQLKQKLIIEEQIKVQLTRALQIKEDKINELEQKLINLDQDRIKKLQDKRKKLIEIEKELLNKLTSGKNTKEIHKEEEAKQKEMNELQQELSRTSASYNVNRKKWVFNQVNNLLKVKGDFLTLREEAIKKLQNCCNHLESSIDKEKNIRDMKTSKLTDKYTKEFQSILVKYNDGLLELNKNYYSLKKIVQENKELEVSLIIENILKLNSFNLDKYKIFKFAINSQEGTRIQLNSNMMSEDINSLRKNLNDLKLELNQEKKELKSLAKV</sequence>
<dbReference type="Proteomes" id="UP000233469">
    <property type="component" value="Unassembled WGS sequence"/>
</dbReference>
<evidence type="ECO:0000256" key="1">
    <source>
        <dbReference type="ARBA" id="ARBA00022679"/>
    </source>
</evidence>
<dbReference type="PANTHER" id="PTHR44329:SF288">
    <property type="entry name" value="MITOGEN-ACTIVATED PROTEIN KINASE KINASE KINASE 20"/>
    <property type="match status" value="1"/>
</dbReference>
<protein>
    <recommendedName>
        <fullName evidence="6">Protein kinase domain-containing protein</fullName>
    </recommendedName>
</protein>
<dbReference type="AlphaFoldDB" id="A0A2N1MQT8"/>
<dbReference type="VEuPathDB" id="FungiDB:RhiirFUN_005069"/>
<dbReference type="SUPFAM" id="SSF56112">
    <property type="entry name" value="Protein kinase-like (PK-like)"/>
    <property type="match status" value="1"/>
</dbReference>
<feature type="domain" description="Protein kinase" evidence="6">
    <location>
        <begin position="1"/>
        <end position="183"/>
    </location>
</feature>
<evidence type="ECO:0000313" key="8">
    <source>
        <dbReference type="Proteomes" id="UP000233469"/>
    </source>
</evidence>
<dbReference type="InterPro" id="IPR000719">
    <property type="entry name" value="Prot_kinase_dom"/>
</dbReference>
<feature type="coiled-coil region" evidence="5">
    <location>
        <begin position="417"/>
        <end position="647"/>
    </location>
</feature>
<keyword evidence="1" id="KW-0808">Transferase</keyword>
<evidence type="ECO:0000256" key="2">
    <source>
        <dbReference type="ARBA" id="ARBA00022741"/>
    </source>
</evidence>
<reference evidence="7 8" key="2">
    <citation type="submission" date="2017-10" db="EMBL/GenBank/DDBJ databases">
        <title>Extensive intraspecific genome diversity in a model arbuscular mycorrhizal fungus.</title>
        <authorList>
            <person name="Chen E.C.H."/>
            <person name="Morin E."/>
            <person name="Baudet D."/>
            <person name="Noel J."/>
            <person name="Ndikumana S."/>
            <person name="Charron P."/>
            <person name="St-Onge C."/>
            <person name="Giorgi J."/>
            <person name="Grigoriev I.V."/>
            <person name="Roux C."/>
            <person name="Martin F.M."/>
            <person name="Corradi N."/>
        </authorList>
    </citation>
    <scope>NUCLEOTIDE SEQUENCE [LARGE SCALE GENOMIC DNA]</scope>
    <source>
        <strain evidence="7 8">C2</strain>
    </source>
</reference>
<feature type="coiled-coil region" evidence="5">
    <location>
        <begin position="784"/>
        <end position="818"/>
    </location>
</feature>
<evidence type="ECO:0000259" key="6">
    <source>
        <dbReference type="PROSITE" id="PS50011"/>
    </source>
</evidence>
<evidence type="ECO:0000313" key="7">
    <source>
        <dbReference type="EMBL" id="PKK64001.1"/>
    </source>
</evidence>
<dbReference type="VEuPathDB" id="FungiDB:RhiirA1_476660"/>
<dbReference type="Pfam" id="PF00069">
    <property type="entry name" value="Pkinase"/>
    <property type="match status" value="1"/>
</dbReference>
<dbReference type="VEuPathDB" id="FungiDB:FUN_005391"/>
<dbReference type="GO" id="GO:0004674">
    <property type="term" value="F:protein serine/threonine kinase activity"/>
    <property type="evidence" value="ECO:0007669"/>
    <property type="project" value="TreeGrafter"/>
</dbReference>
<dbReference type="EMBL" id="LLXL01001526">
    <property type="protein sequence ID" value="PKK64001.1"/>
    <property type="molecule type" value="Genomic_DNA"/>
</dbReference>
<keyword evidence="4" id="KW-0067">ATP-binding</keyword>
<organism evidence="7 8">
    <name type="scientific">Rhizophagus irregularis</name>
    <dbReference type="NCBI Taxonomy" id="588596"/>
    <lineage>
        <taxon>Eukaryota</taxon>
        <taxon>Fungi</taxon>
        <taxon>Fungi incertae sedis</taxon>
        <taxon>Mucoromycota</taxon>
        <taxon>Glomeromycotina</taxon>
        <taxon>Glomeromycetes</taxon>
        <taxon>Glomerales</taxon>
        <taxon>Glomeraceae</taxon>
        <taxon>Rhizophagus</taxon>
    </lineage>
</organism>
<comment type="caution">
    <text evidence="7">The sequence shown here is derived from an EMBL/GenBank/DDBJ whole genome shotgun (WGS) entry which is preliminary data.</text>
</comment>
<proteinExistence type="predicted"/>
<evidence type="ECO:0000256" key="3">
    <source>
        <dbReference type="ARBA" id="ARBA00022777"/>
    </source>
</evidence>
<keyword evidence="3" id="KW-0418">Kinase</keyword>
<gene>
    <name evidence="7" type="ORF">RhiirC2_854626</name>
</gene>
<feature type="coiled-coil region" evidence="5">
    <location>
        <begin position="246"/>
        <end position="393"/>
    </location>
</feature>
<dbReference type="PANTHER" id="PTHR44329">
    <property type="entry name" value="SERINE/THREONINE-PROTEIN KINASE TNNI3K-RELATED"/>
    <property type="match status" value="1"/>
</dbReference>
<name>A0A2N1MQT8_9GLOM</name>